<comment type="caution">
    <text evidence="3">The sequence shown here is derived from an EMBL/GenBank/DDBJ whole genome shotgun (WGS) entry which is preliminary data.</text>
</comment>
<evidence type="ECO:0000256" key="1">
    <source>
        <dbReference type="SAM" id="SignalP"/>
    </source>
</evidence>
<dbReference type="SMART" id="SM00700">
    <property type="entry name" value="JHBP"/>
    <property type="match status" value="1"/>
</dbReference>
<dbReference type="EMBL" id="CADEBC010000524">
    <property type="protein sequence ID" value="CAB3245340.1"/>
    <property type="molecule type" value="Genomic_DNA"/>
</dbReference>
<dbReference type="Gene3D" id="3.15.10.30">
    <property type="entry name" value="Haemolymph juvenile hormone binding protein"/>
    <property type="match status" value="1"/>
</dbReference>
<dbReference type="PANTHER" id="PTHR11008">
    <property type="entry name" value="PROTEIN TAKEOUT-LIKE PROTEIN"/>
    <property type="match status" value="1"/>
</dbReference>
<proteinExistence type="predicted"/>
<gene>
    <name evidence="3" type="ORF">APLA_LOCUS10401</name>
    <name evidence="2" type="ORF">APLA_LOCUS589</name>
</gene>
<evidence type="ECO:0000313" key="2">
    <source>
        <dbReference type="EMBL" id="CAB3220994.1"/>
    </source>
</evidence>
<evidence type="ECO:0000313" key="4">
    <source>
        <dbReference type="Proteomes" id="UP000494106"/>
    </source>
</evidence>
<dbReference type="InterPro" id="IPR010562">
    <property type="entry name" value="Haemolymph_juvenile_hormone-bd"/>
</dbReference>
<dbReference type="InterPro" id="IPR020234">
    <property type="entry name" value="Mite_allergen_group-7"/>
</dbReference>
<sequence>MRLKIVVLCCAFLTVFCQDESFEDSSENTRILEGEKKLSDNLLSILEHFKQRDPVGLPGAQIPDPYPVPDMKQPLSLGTMYFKNTAVYGISKFRILYVNAEIGTMEVQAAMSIDTLQARGNYTLSTWLNRAQGPFTVDISGLKITARANLGVERDGKLRAQDIVIDLGFNTIAVNFENLGFFGGMFQGIINTVGNVIFDSIKPYVLKEAYTKARAEINAKLDEVAGDMQFPNSISPLDMVIIDVRKKVRDMELDPYQIKDYNTTVSIFTVSLSNTWVTGISSFQRVGNITLKMENHTAIADFEIGTQKLEGRTQWDISAIGGLMSRAGTASFSVEYISARIILGQPLDTREKPIFKGIDLEIGNIQVRWNGAGTIDYVIEFVVNILPNLLRYQIMDAIEGPIKERMQQELDKIDVEEKLKKDILPKLDQMEGKGFKLSSLKDPETENKVYDEDEFFNF</sequence>
<dbReference type="EMBL" id="CADEBD010000042">
    <property type="protein sequence ID" value="CAB3220994.1"/>
    <property type="molecule type" value="Genomic_DNA"/>
</dbReference>
<keyword evidence="4" id="KW-1185">Reference proteome</keyword>
<organism evidence="3 4">
    <name type="scientific">Arctia plantaginis</name>
    <name type="common">Wood tiger moth</name>
    <name type="synonym">Phalaena plantaginis</name>
    <dbReference type="NCBI Taxonomy" id="874455"/>
    <lineage>
        <taxon>Eukaryota</taxon>
        <taxon>Metazoa</taxon>
        <taxon>Ecdysozoa</taxon>
        <taxon>Arthropoda</taxon>
        <taxon>Hexapoda</taxon>
        <taxon>Insecta</taxon>
        <taxon>Pterygota</taxon>
        <taxon>Neoptera</taxon>
        <taxon>Endopterygota</taxon>
        <taxon>Lepidoptera</taxon>
        <taxon>Glossata</taxon>
        <taxon>Ditrysia</taxon>
        <taxon>Noctuoidea</taxon>
        <taxon>Erebidae</taxon>
        <taxon>Arctiinae</taxon>
        <taxon>Arctia</taxon>
    </lineage>
</organism>
<feature type="chain" id="PRO_5036273093" evidence="1">
    <location>
        <begin position="18"/>
        <end position="458"/>
    </location>
</feature>
<protein>
    <submittedName>
        <fullName evidence="3">Uncharacterized protein</fullName>
    </submittedName>
</protein>
<evidence type="ECO:0000313" key="3">
    <source>
        <dbReference type="EMBL" id="CAB3245340.1"/>
    </source>
</evidence>
<dbReference type="GO" id="GO:0008289">
    <property type="term" value="F:lipid binding"/>
    <property type="evidence" value="ECO:0007669"/>
    <property type="project" value="InterPro"/>
</dbReference>
<dbReference type="Pfam" id="PF16984">
    <property type="entry name" value="Grp7_allergen"/>
    <property type="match status" value="1"/>
</dbReference>
<dbReference type="InterPro" id="IPR038602">
    <property type="entry name" value="Mite_allergen_7_sf"/>
</dbReference>
<dbReference type="InterPro" id="IPR038606">
    <property type="entry name" value="To_sf"/>
</dbReference>
<name>A0A8S1AHD7_ARCPL</name>
<dbReference type="Proteomes" id="UP000494256">
    <property type="component" value="Unassembled WGS sequence"/>
</dbReference>
<dbReference type="InterPro" id="IPR017943">
    <property type="entry name" value="Bactericidal_perm-incr_a/b_dom"/>
</dbReference>
<feature type="signal peptide" evidence="1">
    <location>
        <begin position="1"/>
        <end position="17"/>
    </location>
</feature>
<dbReference type="OrthoDB" id="6412801at2759"/>
<dbReference type="Pfam" id="PF06585">
    <property type="entry name" value="JHBP"/>
    <property type="match status" value="1"/>
</dbReference>
<dbReference type="Proteomes" id="UP000494106">
    <property type="component" value="Unassembled WGS sequence"/>
</dbReference>
<accession>A0A8S1AHD7</accession>
<dbReference type="Gene3D" id="3.15.10.50">
    <property type="match status" value="1"/>
</dbReference>
<keyword evidence="1" id="KW-0732">Signal</keyword>
<evidence type="ECO:0000313" key="5">
    <source>
        <dbReference type="Proteomes" id="UP000494256"/>
    </source>
</evidence>
<dbReference type="PANTHER" id="PTHR11008:SF13">
    <property type="entry name" value="FI04421P"/>
    <property type="match status" value="1"/>
</dbReference>
<reference evidence="4 5" key="1">
    <citation type="submission" date="2020-04" db="EMBL/GenBank/DDBJ databases">
        <authorList>
            <person name="Wallbank WR R."/>
            <person name="Pardo Diaz C."/>
            <person name="Kozak K."/>
            <person name="Martin S."/>
            <person name="Jiggins C."/>
            <person name="Moest M."/>
            <person name="Warren A I."/>
            <person name="Byers J.R.P. K."/>
            <person name="Montejo-Kovacevich G."/>
            <person name="Yen C E."/>
        </authorList>
    </citation>
    <scope>NUCLEOTIDE SEQUENCE [LARGE SCALE GENOMIC DNA]</scope>
</reference>
<dbReference type="AlphaFoldDB" id="A0A8S1AHD7"/>
<dbReference type="SUPFAM" id="SSF55394">
    <property type="entry name" value="Bactericidal permeability-increasing protein, BPI"/>
    <property type="match status" value="1"/>
</dbReference>